<dbReference type="OrthoDB" id="2214at2759"/>
<dbReference type="GeneID" id="118413118"/>
<evidence type="ECO:0000256" key="2">
    <source>
        <dbReference type="ARBA" id="ARBA00005634"/>
    </source>
</evidence>
<evidence type="ECO:0000313" key="6">
    <source>
        <dbReference type="RefSeq" id="XP_035672185.1"/>
    </source>
</evidence>
<dbReference type="AlphaFoldDB" id="A0A9J7MM17"/>
<proteinExistence type="inferred from homology"/>
<dbReference type="InterPro" id="IPR045175">
    <property type="entry name" value="M28_fam"/>
</dbReference>
<accession>A0A9J7MM17</accession>
<reference evidence="5" key="1">
    <citation type="journal article" date="2020" name="Nat. Ecol. Evol.">
        <title>Deeply conserved synteny resolves early events in vertebrate evolution.</title>
        <authorList>
            <person name="Simakov O."/>
            <person name="Marletaz F."/>
            <person name="Yue J.X."/>
            <person name="O'Connell B."/>
            <person name="Jenkins J."/>
            <person name="Brandt A."/>
            <person name="Calef R."/>
            <person name="Tung C.H."/>
            <person name="Huang T.K."/>
            <person name="Schmutz J."/>
            <person name="Satoh N."/>
            <person name="Yu J.K."/>
            <person name="Putnam N.H."/>
            <person name="Green R.E."/>
            <person name="Rokhsar D.S."/>
        </authorList>
    </citation>
    <scope>NUCLEOTIDE SEQUENCE [LARGE SCALE GENOMIC DNA]</scope>
    <source>
        <strain evidence="5">S238N-H82</strain>
    </source>
</reference>
<keyword evidence="5" id="KW-1185">Reference proteome</keyword>
<name>A0A9J7MM17_BRAFL</name>
<dbReference type="Gene3D" id="3.40.630.10">
    <property type="entry name" value="Zn peptidases"/>
    <property type="match status" value="1"/>
</dbReference>
<dbReference type="RefSeq" id="XP_035672185.1">
    <property type="nucleotide sequence ID" value="XM_035816292.1"/>
</dbReference>
<dbReference type="InterPro" id="IPR007484">
    <property type="entry name" value="Peptidase_M28"/>
</dbReference>
<comment type="similarity">
    <text evidence="2">Belongs to the peptidase M28 family. M28B subfamily.</text>
</comment>
<evidence type="ECO:0000259" key="4">
    <source>
        <dbReference type="Pfam" id="PF04389"/>
    </source>
</evidence>
<evidence type="ECO:0000256" key="3">
    <source>
        <dbReference type="SAM" id="SignalP"/>
    </source>
</evidence>
<dbReference type="SUPFAM" id="SSF53187">
    <property type="entry name" value="Zn-dependent exopeptidases"/>
    <property type="match status" value="1"/>
</dbReference>
<dbReference type="OMA" id="SAYRFRN"/>
<gene>
    <name evidence="6" type="primary">LOC118413118</name>
</gene>
<dbReference type="PANTHER" id="PTHR12147:SF26">
    <property type="entry name" value="PEPTIDASE M28 DOMAIN-CONTAINING PROTEIN"/>
    <property type="match status" value="1"/>
</dbReference>
<evidence type="ECO:0000256" key="1">
    <source>
        <dbReference type="ARBA" id="ARBA00001947"/>
    </source>
</evidence>
<dbReference type="Pfam" id="PF04389">
    <property type="entry name" value="Peptidase_M28"/>
    <property type="match status" value="1"/>
</dbReference>
<feature type="chain" id="PRO_5039931951" evidence="3">
    <location>
        <begin position="25"/>
        <end position="421"/>
    </location>
</feature>
<dbReference type="Proteomes" id="UP000001554">
    <property type="component" value="Chromosome 4"/>
</dbReference>
<dbReference type="PANTHER" id="PTHR12147">
    <property type="entry name" value="METALLOPEPTIDASE M28 FAMILY MEMBER"/>
    <property type="match status" value="1"/>
</dbReference>
<reference evidence="6" key="2">
    <citation type="submission" date="2025-08" db="UniProtKB">
        <authorList>
            <consortium name="RefSeq"/>
        </authorList>
    </citation>
    <scope>IDENTIFICATION</scope>
    <source>
        <strain evidence="6">S238N-H82</strain>
        <tissue evidence="6">Testes</tissue>
    </source>
</reference>
<dbReference type="KEGG" id="bfo:118413118"/>
<comment type="cofactor">
    <cofactor evidence="1">
        <name>Zn(2+)</name>
        <dbReference type="ChEBI" id="CHEBI:29105"/>
    </cofactor>
</comment>
<protein>
    <submittedName>
        <fullName evidence="6">Uncharacterized protein LOC118413118</fullName>
    </submittedName>
</protein>
<keyword evidence="3" id="KW-0732">Signal</keyword>
<evidence type="ECO:0000313" key="5">
    <source>
        <dbReference type="Proteomes" id="UP000001554"/>
    </source>
</evidence>
<sequence>MGSCVIVQWSFVALLWLQIATVTSEVSVQNLRDSLEGPFGVIRHRTANPAGKAAARRHIIAKFEEYGLDVTVQNFNGSSGDTDKPGTNVIGVKRGKMNGTSDDRIVAVGAHYDTVATTPGVDDDGSGMAAMLEMARVMTSCSQQNYTVIFVAFDNEEVPITPSHASERPCDIGRGADDFVCSWLLPFLNSTGRPAEFQGIFMLETIMNYDLRPNVQNLPNPIGFQLFFPTLYRELQATNFTGNFITLIRKPEEERLVASVVQTWEDRAKEPVGAITRDVQLPITGKPSVALTNTFFDLVGRSDCVSFWVQEPYLRCVYVTDTADYRGTMQQCYHSSCDNVTSITPDKLTFLAKVTDSILQTTMKLAEVEKDTCTDTTGDADTTGVTSAARDSHGAWSIIQLLSVHVWIWSILQYSCAVHII</sequence>
<feature type="signal peptide" evidence="3">
    <location>
        <begin position="1"/>
        <end position="24"/>
    </location>
</feature>
<dbReference type="GO" id="GO:0008235">
    <property type="term" value="F:metalloexopeptidase activity"/>
    <property type="evidence" value="ECO:0007669"/>
    <property type="project" value="InterPro"/>
</dbReference>
<feature type="domain" description="Peptidase M28" evidence="4">
    <location>
        <begin position="95"/>
        <end position="165"/>
    </location>
</feature>
<organism evidence="5 6">
    <name type="scientific">Branchiostoma floridae</name>
    <name type="common">Florida lancelet</name>
    <name type="synonym">Amphioxus</name>
    <dbReference type="NCBI Taxonomy" id="7739"/>
    <lineage>
        <taxon>Eukaryota</taxon>
        <taxon>Metazoa</taxon>
        <taxon>Chordata</taxon>
        <taxon>Cephalochordata</taxon>
        <taxon>Leptocardii</taxon>
        <taxon>Amphioxiformes</taxon>
        <taxon>Branchiostomatidae</taxon>
        <taxon>Branchiostoma</taxon>
    </lineage>
</organism>
<dbReference type="GO" id="GO:0006508">
    <property type="term" value="P:proteolysis"/>
    <property type="evidence" value="ECO:0000318"/>
    <property type="project" value="GO_Central"/>
</dbReference>